<evidence type="ECO:0000313" key="1">
    <source>
        <dbReference type="EMBL" id="KAL0944943.1"/>
    </source>
</evidence>
<sequence>MPTLRIPLRKPVRPQQIYRHLEAVTSSSTTRIPLPKPIQPLHVYRHLLRAATYFPNVCRPYLQGRIKFTFRRERTRATKSEAKLAKSKHKGALEQEHFLRTKALADAKRNLVVLNAALAGDIIRFRRVLWLCFGKLGKRRRELMALFVKKQPDSPLDSRQLEEKMAAMERERQKKEVLRQTLPTKRVFDRTDPTPWVNQKLSPIEDNWDIAKLREFFSSQKQHQDRSATPAAWPRKSLPNLNPQAWVPKTDAWGRPTAARRVTKKVRLWWKSMADKMMPPLDKEEWNLLQSVAIGEAPHSTWEMPPRRPVAIPAENTAHEKFPWAAYATIPIRDVERPRSRNYTRLTGKTDDGPYSQTATRLREGSPYSNRQLRREFSRVWEASSYEQLDSTNKSKPRKKYVWGSTMAVLPAASGTQRQIFEGVDSKGQPSRKE</sequence>
<comment type="caution">
    <text evidence="1">The sequence shown here is derived from an EMBL/GenBank/DDBJ whole genome shotgun (WGS) entry which is preliminary data.</text>
</comment>
<name>A0ACC3ZLS2_COLTU</name>
<dbReference type="EMBL" id="VUJX02000001">
    <property type="protein sequence ID" value="KAL0944943.1"/>
    <property type="molecule type" value="Genomic_DNA"/>
</dbReference>
<evidence type="ECO:0000313" key="2">
    <source>
        <dbReference type="Proteomes" id="UP000805649"/>
    </source>
</evidence>
<dbReference type="Proteomes" id="UP000805649">
    <property type="component" value="Unassembled WGS sequence"/>
</dbReference>
<reference evidence="1 2" key="1">
    <citation type="journal article" date="2020" name="Phytopathology">
        <title>Genome Sequence Resources of Colletotrichum truncatum, C. plurivorum, C. musicola, and C. sojae: Four Species Pathogenic to Soybean (Glycine max).</title>
        <authorList>
            <person name="Rogerio F."/>
            <person name="Boufleur T.R."/>
            <person name="Ciampi-Guillardi M."/>
            <person name="Sukno S.A."/>
            <person name="Thon M.R."/>
            <person name="Massola Junior N.S."/>
            <person name="Baroncelli R."/>
        </authorList>
    </citation>
    <scope>NUCLEOTIDE SEQUENCE [LARGE SCALE GENOMIC DNA]</scope>
    <source>
        <strain evidence="1 2">CMES1059</strain>
    </source>
</reference>
<keyword evidence="2" id="KW-1185">Reference proteome</keyword>
<organism evidence="1 2">
    <name type="scientific">Colletotrichum truncatum</name>
    <name type="common">Anthracnose fungus</name>
    <name type="synonym">Colletotrichum capsici</name>
    <dbReference type="NCBI Taxonomy" id="5467"/>
    <lineage>
        <taxon>Eukaryota</taxon>
        <taxon>Fungi</taxon>
        <taxon>Dikarya</taxon>
        <taxon>Ascomycota</taxon>
        <taxon>Pezizomycotina</taxon>
        <taxon>Sordariomycetes</taxon>
        <taxon>Hypocreomycetidae</taxon>
        <taxon>Glomerellales</taxon>
        <taxon>Glomerellaceae</taxon>
        <taxon>Colletotrichum</taxon>
        <taxon>Colletotrichum truncatum species complex</taxon>
    </lineage>
</organism>
<protein>
    <submittedName>
        <fullName evidence="1">Uncharacterized protein</fullName>
    </submittedName>
</protein>
<gene>
    <name evidence="1" type="ORF">CTRU02_202830</name>
</gene>
<proteinExistence type="predicted"/>
<accession>A0ACC3ZLS2</accession>